<evidence type="ECO:0000313" key="2">
    <source>
        <dbReference type="Proteomes" id="UP001178507"/>
    </source>
</evidence>
<protein>
    <submittedName>
        <fullName evidence="1">Uncharacterized protein</fullName>
    </submittedName>
</protein>
<evidence type="ECO:0000313" key="1">
    <source>
        <dbReference type="EMBL" id="CAJ1408866.1"/>
    </source>
</evidence>
<organism evidence="1 2">
    <name type="scientific">Effrenium voratum</name>
    <dbReference type="NCBI Taxonomy" id="2562239"/>
    <lineage>
        <taxon>Eukaryota</taxon>
        <taxon>Sar</taxon>
        <taxon>Alveolata</taxon>
        <taxon>Dinophyceae</taxon>
        <taxon>Suessiales</taxon>
        <taxon>Symbiodiniaceae</taxon>
        <taxon>Effrenium</taxon>
    </lineage>
</organism>
<gene>
    <name evidence="1" type="ORF">EVOR1521_LOCUS30106</name>
</gene>
<dbReference type="Proteomes" id="UP001178507">
    <property type="component" value="Unassembled WGS sequence"/>
</dbReference>
<reference evidence="1" key="1">
    <citation type="submission" date="2023-08" db="EMBL/GenBank/DDBJ databases">
        <authorList>
            <person name="Chen Y."/>
            <person name="Shah S."/>
            <person name="Dougan E. K."/>
            <person name="Thang M."/>
            <person name="Chan C."/>
        </authorList>
    </citation>
    <scope>NUCLEOTIDE SEQUENCE</scope>
</reference>
<proteinExistence type="predicted"/>
<comment type="caution">
    <text evidence="1">The sequence shown here is derived from an EMBL/GenBank/DDBJ whole genome shotgun (WGS) entry which is preliminary data.</text>
</comment>
<dbReference type="EMBL" id="CAUJNA010003737">
    <property type="protein sequence ID" value="CAJ1408866.1"/>
    <property type="molecule type" value="Genomic_DNA"/>
</dbReference>
<dbReference type="AlphaFoldDB" id="A0AA36JNK1"/>
<accession>A0AA36JNK1</accession>
<sequence length="180" mass="20291">MAQDLGKLKEGVQQLAQGLSHLDSLHAEMLRVSTGLRAQQQRIMDLLLAHTAKAEFSADNSDAIDLDPTQSKAPEAQETSVEAAWWEVPIIEVEDDYALEPAEKEVLRQIQEVAFESQAVRCHLTQPHRNGSCRKIGSKWAIGLRDTTWRNLPQSDLIMIPTLVLISLRWLAWKSLEDRS</sequence>
<name>A0AA36JNK1_9DINO</name>
<keyword evidence="2" id="KW-1185">Reference proteome</keyword>